<keyword evidence="4 7" id="KW-0472">Membrane</keyword>
<evidence type="ECO:0000256" key="5">
    <source>
        <dbReference type="ARBA" id="ARBA00023239"/>
    </source>
</evidence>
<dbReference type="EMBL" id="JAACAK010000083">
    <property type="protein sequence ID" value="NIR75445.1"/>
    <property type="molecule type" value="Genomic_DNA"/>
</dbReference>
<organism evidence="8 9">
    <name type="scientific">Candidatus Kutchimonas denitrificans</name>
    <dbReference type="NCBI Taxonomy" id="3056748"/>
    <lineage>
        <taxon>Bacteria</taxon>
        <taxon>Pseudomonadati</taxon>
        <taxon>Gemmatimonadota</taxon>
        <taxon>Gemmatimonadia</taxon>
        <taxon>Candidatus Palauibacterales</taxon>
        <taxon>Candidatus Palauibacteraceae</taxon>
        <taxon>Candidatus Kutchimonas</taxon>
    </lineage>
</organism>
<protein>
    <recommendedName>
        <fullName evidence="7">Endolytic murein transglycosylase</fullName>
        <ecNumber evidence="7">4.2.2.29</ecNumber>
    </recommendedName>
    <alternativeName>
        <fullName evidence="7">Peptidoglycan lytic transglycosylase</fullName>
    </alternativeName>
    <alternativeName>
        <fullName evidence="7">Peptidoglycan polymerization terminase</fullName>
    </alternativeName>
</protein>
<evidence type="ECO:0000256" key="2">
    <source>
        <dbReference type="ARBA" id="ARBA00022692"/>
    </source>
</evidence>
<comment type="catalytic activity">
    <reaction evidence="7">
        <text>a peptidoglycan chain = a peptidoglycan chain with N-acetyl-1,6-anhydromuramyl-[peptide] at the reducing end + a peptidoglycan chain with N-acetylglucosamine at the non-reducing end.</text>
        <dbReference type="EC" id="4.2.2.29"/>
    </reaction>
</comment>
<dbReference type="PANTHER" id="PTHR30518:SF2">
    <property type="entry name" value="ENDOLYTIC MUREIN TRANSGLYCOSYLASE"/>
    <property type="match status" value="1"/>
</dbReference>
<dbReference type="Gene3D" id="3.30.1490.480">
    <property type="entry name" value="Endolytic murein transglycosylase"/>
    <property type="match status" value="1"/>
</dbReference>
<name>A0AAE4ZCR9_9BACT</name>
<evidence type="ECO:0000256" key="3">
    <source>
        <dbReference type="ARBA" id="ARBA00022989"/>
    </source>
</evidence>
<comment type="caution">
    <text evidence="8">The sequence shown here is derived from an EMBL/GenBank/DDBJ whole genome shotgun (WGS) entry which is preliminary data.</text>
</comment>
<keyword evidence="5 7" id="KW-0456">Lyase</keyword>
<dbReference type="GO" id="GO:0009252">
    <property type="term" value="P:peptidoglycan biosynthetic process"/>
    <property type="evidence" value="ECO:0007669"/>
    <property type="project" value="UniProtKB-UniRule"/>
</dbReference>
<dbReference type="InterPro" id="IPR003770">
    <property type="entry name" value="MLTG-like"/>
</dbReference>
<dbReference type="Pfam" id="PF02618">
    <property type="entry name" value="YceG"/>
    <property type="match status" value="1"/>
</dbReference>
<dbReference type="GO" id="GO:0071555">
    <property type="term" value="P:cell wall organization"/>
    <property type="evidence" value="ECO:0007669"/>
    <property type="project" value="UniProtKB-KW"/>
</dbReference>
<dbReference type="Gene3D" id="3.30.160.60">
    <property type="entry name" value="Classic Zinc Finger"/>
    <property type="match status" value="1"/>
</dbReference>
<dbReference type="Proteomes" id="UP000702544">
    <property type="component" value="Unassembled WGS sequence"/>
</dbReference>
<evidence type="ECO:0000256" key="1">
    <source>
        <dbReference type="ARBA" id="ARBA00022475"/>
    </source>
</evidence>
<evidence type="ECO:0000256" key="7">
    <source>
        <dbReference type="HAMAP-Rule" id="MF_02065"/>
    </source>
</evidence>
<comment type="function">
    <text evidence="7">Functions as a peptidoglycan terminase that cleaves nascent peptidoglycan strands endolytically to terminate their elongation.</text>
</comment>
<keyword evidence="1 7" id="KW-1003">Cell membrane</keyword>
<dbReference type="PROSITE" id="PS51257">
    <property type="entry name" value="PROKAR_LIPOPROTEIN"/>
    <property type="match status" value="1"/>
</dbReference>
<feature type="site" description="Important for catalytic activity" evidence="7">
    <location>
        <position position="210"/>
    </location>
</feature>
<sequence length="326" mass="35961">MRANRAERGTLVAVALVTLVAAGCGDGEGPVERLVIPEGTSVRAVADTLAAHDVIGWPRLFQLYVRLKGADSDIKAGTYDLPRGSDWSDVLDALVAGRVVTVAVTIPEGWTIRQVAERIAPLTQLPEDTIAARLLDPTLADSLGAPGPTLEGFLFPETYRFAQGVRLSAVATELFERYESVWTPDRRAALDSLGMTERDLVTLASIIQAEARWDDEMPLISAVFHNRLRRGMRLQADPTVQYVLDSHQNRLLFRHIESVADNPYNTYTHGGLPPGPIGSPGRAAIDAALHPADVRYLYFVAREDGRHEFSNTLREHNRKIRQIRGR</sequence>
<keyword evidence="6 7" id="KW-0961">Cell wall biogenesis/degradation</keyword>
<dbReference type="EC" id="4.2.2.29" evidence="7"/>
<reference evidence="8 9" key="1">
    <citation type="submission" date="2020-01" db="EMBL/GenBank/DDBJ databases">
        <title>Genomes assembled from Gulf of Kutch pelagic sediment metagenomes.</title>
        <authorList>
            <person name="Chandrashekar M."/>
            <person name="Mahajan M.S."/>
            <person name="Dave K.J."/>
            <person name="Vatsa P."/>
            <person name="Nathani N.M."/>
        </authorList>
    </citation>
    <scope>NUCLEOTIDE SEQUENCE [LARGE SCALE GENOMIC DNA]</scope>
    <source>
        <strain evidence="8">KS3-K002</strain>
    </source>
</reference>
<dbReference type="GO" id="GO:0008932">
    <property type="term" value="F:lytic endotransglycosylase activity"/>
    <property type="evidence" value="ECO:0007669"/>
    <property type="project" value="UniProtKB-UniRule"/>
</dbReference>
<comment type="similarity">
    <text evidence="7">Belongs to the transglycosylase MltG family.</text>
</comment>
<keyword evidence="2 7" id="KW-0812">Transmembrane</keyword>
<keyword evidence="3 7" id="KW-1133">Transmembrane helix</keyword>
<evidence type="ECO:0000256" key="4">
    <source>
        <dbReference type="ARBA" id="ARBA00023136"/>
    </source>
</evidence>
<dbReference type="PANTHER" id="PTHR30518">
    <property type="entry name" value="ENDOLYTIC MUREIN TRANSGLYCOSYLASE"/>
    <property type="match status" value="1"/>
</dbReference>
<gene>
    <name evidence="7 8" type="primary">mltG</name>
    <name evidence="8" type="ORF">GWO12_10115</name>
</gene>
<evidence type="ECO:0000313" key="9">
    <source>
        <dbReference type="Proteomes" id="UP000702544"/>
    </source>
</evidence>
<dbReference type="NCBIfam" id="TIGR00247">
    <property type="entry name" value="endolytic transglycosylase MltG"/>
    <property type="match status" value="1"/>
</dbReference>
<evidence type="ECO:0000256" key="6">
    <source>
        <dbReference type="ARBA" id="ARBA00023316"/>
    </source>
</evidence>
<proteinExistence type="inferred from homology"/>
<dbReference type="HAMAP" id="MF_02065">
    <property type="entry name" value="MltG"/>
    <property type="match status" value="1"/>
</dbReference>
<dbReference type="GO" id="GO:0005886">
    <property type="term" value="C:plasma membrane"/>
    <property type="evidence" value="ECO:0007669"/>
    <property type="project" value="UniProtKB-UniRule"/>
</dbReference>
<dbReference type="AlphaFoldDB" id="A0AAE4ZCR9"/>
<dbReference type="CDD" id="cd08010">
    <property type="entry name" value="MltG_like"/>
    <property type="match status" value="1"/>
</dbReference>
<accession>A0AAE4ZCR9</accession>
<evidence type="ECO:0000313" key="8">
    <source>
        <dbReference type="EMBL" id="NIR75445.1"/>
    </source>
</evidence>